<dbReference type="Pfam" id="PF00512">
    <property type="entry name" value="HisKA"/>
    <property type="match status" value="1"/>
</dbReference>
<dbReference type="InterPro" id="IPR001610">
    <property type="entry name" value="PAC"/>
</dbReference>
<dbReference type="GO" id="GO:0005524">
    <property type="term" value="F:ATP binding"/>
    <property type="evidence" value="ECO:0007669"/>
    <property type="project" value="UniProtKB-KW"/>
</dbReference>
<evidence type="ECO:0000256" key="13">
    <source>
        <dbReference type="ARBA" id="ARBA00068150"/>
    </source>
</evidence>
<dbReference type="SMART" id="SM00387">
    <property type="entry name" value="HATPase_c"/>
    <property type="match status" value="1"/>
</dbReference>
<keyword evidence="17" id="KW-0812">Transmembrane</keyword>
<dbReference type="InterPro" id="IPR011006">
    <property type="entry name" value="CheY-like_superfamily"/>
</dbReference>
<dbReference type="NCBIfam" id="TIGR00229">
    <property type="entry name" value="sensory_box"/>
    <property type="match status" value="2"/>
</dbReference>
<evidence type="ECO:0000256" key="3">
    <source>
        <dbReference type="ARBA" id="ARBA00022553"/>
    </source>
</evidence>
<dbReference type="InterPro" id="IPR004358">
    <property type="entry name" value="Sig_transdc_His_kin-like_C"/>
</dbReference>
<dbReference type="InterPro" id="IPR036890">
    <property type="entry name" value="HATPase_C_sf"/>
</dbReference>
<comment type="subunit">
    <text evidence="12">At low DSF concentrations, interacts with RpfF.</text>
</comment>
<keyword evidence="10" id="KW-0843">Virulence</keyword>
<dbReference type="Gene3D" id="2.10.70.100">
    <property type="match status" value="3"/>
</dbReference>
<evidence type="ECO:0000256" key="5">
    <source>
        <dbReference type="ARBA" id="ARBA00022729"/>
    </source>
</evidence>
<dbReference type="PROSITE" id="PS50113">
    <property type="entry name" value="PAC"/>
    <property type="match status" value="5"/>
</dbReference>
<dbReference type="CDD" id="cd16922">
    <property type="entry name" value="HATPase_EvgS-ArcB-TorS-like"/>
    <property type="match status" value="1"/>
</dbReference>
<dbReference type="CDD" id="cd00088">
    <property type="entry name" value="HPT"/>
    <property type="match status" value="1"/>
</dbReference>
<dbReference type="EC" id="2.7.13.3" evidence="2"/>
<keyword evidence="5" id="KW-0732">Signal</keyword>
<dbReference type="Gene3D" id="3.30.450.20">
    <property type="entry name" value="PAS domain"/>
    <property type="match status" value="5"/>
</dbReference>
<proteinExistence type="predicted"/>
<dbReference type="SUPFAM" id="SSF52172">
    <property type="entry name" value="CheY-like"/>
    <property type="match status" value="2"/>
</dbReference>
<dbReference type="InterPro" id="IPR036641">
    <property type="entry name" value="HPT_dom_sf"/>
</dbReference>
<dbReference type="InterPro" id="IPR013655">
    <property type="entry name" value="PAS_fold_3"/>
</dbReference>
<evidence type="ECO:0000256" key="4">
    <source>
        <dbReference type="ARBA" id="ARBA00022679"/>
    </source>
</evidence>
<name>A0A2S5T5G3_9BURK</name>
<dbReference type="InterPro" id="IPR003594">
    <property type="entry name" value="HATPase_dom"/>
</dbReference>
<dbReference type="Proteomes" id="UP000239406">
    <property type="component" value="Unassembled WGS sequence"/>
</dbReference>
<evidence type="ECO:0000256" key="10">
    <source>
        <dbReference type="ARBA" id="ARBA00023026"/>
    </source>
</evidence>
<dbReference type="FunFam" id="1.10.287.130:FF:000002">
    <property type="entry name" value="Two-component osmosensing histidine kinase"/>
    <property type="match status" value="1"/>
</dbReference>
<evidence type="ECO:0000256" key="7">
    <source>
        <dbReference type="ARBA" id="ARBA00022777"/>
    </source>
</evidence>
<dbReference type="SMART" id="SM00091">
    <property type="entry name" value="PAS"/>
    <property type="match status" value="5"/>
</dbReference>
<dbReference type="SUPFAM" id="SSF47384">
    <property type="entry name" value="Homodimeric domain of signal transducing histidine kinase"/>
    <property type="match status" value="1"/>
</dbReference>
<feature type="transmembrane region" description="Helical" evidence="17">
    <location>
        <begin position="64"/>
        <end position="81"/>
    </location>
</feature>
<keyword evidence="6" id="KW-0547">Nucleotide-binding</keyword>
<dbReference type="Gene3D" id="1.10.287.130">
    <property type="match status" value="1"/>
</dbReference>
<dbReference type="GO" id="GO:0000155">
    <property type="term" value="F:phosphorelay sensor kinase activity"/>
    <property type="evidence" value="ECO:0007669"/>
    <property type="project" value="InterPro"/>
</dbReference>
<dbReference type="Pfam" id="PF02518">
    <property type="entry name" value="HATPase_c"/>
    <property type="match status" value="1"/>
</dbReference>
<dbReference type="InterPro" id="IPR001789">
    <property type="entry name" value="Sig_transdc_resp-reg_receiver"/>
</dbReference>
<keyword evidence="17" id="KW-1133">Transmembrane helix</keyword>
<keyword evidence="19" id="KW-1185">Reference proteome</keyword>
<dbReference type="InterPro" id="IPR005467">
    <property type="entry name" value="His_kinase_dom"/>
</dbReference>
<dbReference type="PROSITE" id="PS50112">
    <property type="entry name" value="PAS"/>
    <property type="match status" value="1"/>
</dbReference>
<dbReference type="PROSITE" id="PS50110">
    <property type="entry name" value="RESPONSE_REGULATORY"/>
    <property type="match status" value="2"/>
</dbReference>
<comment type="function">
    <text evidence="11">Member of the two-component regulatory system BvgS/BvgA. Phosphorylates BvgA via a four-step phosphorelay in response to environmental signals.</text>
</comment>
<evidence type="ECO:0000256" key="1">
    <source>
        <dbReference type="ARBA" id="ARBA00000085"/>
    </source>
</evidence>
<dbReference type="GO" id="GO:0005886">
    <property type="term" value="C:plasma membrane"/>
    <property type="evidence" value="ECO:0007669"/>
    <property type="project" value="UniProtKB-SubCell"/>
</dbReference>
<dbReference type="Gene3D" id="3.40.50.2300">
    <property type="match status" value="2"/>
</dbReference>
<evidence type="ECO:0000256" key="6">
    <source>
        <dbReference type="ARBA" id="ARBA00022741"/>
    </source>
</evidence>
<dbReference type="CDD" id="cd00130">
    <property type="entry name" value="PAS"/>
    <property type="match status" value="3"/>
</dbReference>
<dbReference type="CDD" id="cd17546">
    <property type="entry name" value="REC_hyHK_CKI1_RcsC-like"/>
    <property type="match status" value="1"/>
</dbReference>
<dbReference type="Gene3D" id="1.20.120.160">
    <property type="entry name" value="HPT domain"/>
    <property type="match status" value="1"/>
</dbReference>
<feature type="transmembrane region" description="Helical" evidence="17">
    <location>
        <begin position="117"/>
        <end position="134"/>
    </location>
</feature>
<dbReference type="InterPro" id="IPR036097">
    <property type="entry name" value="HisK_dim/P_sf"/>
</dbReference>
<feature type="transmembrane region" description="Helical" evidence="17">
    <location>
        <begin position="93"/>
        <end position="111"/>
    </location>
</feature>
<evidence type="ECO:0000256" key="11">
    <source>
        <dbReference type="ARBA" id="ARBA00058004"/>
    </source>
</evidence>
<feature type="compositionally biased region" description="Pro residues" evidence="16">
    <location>
        <begin position="1363"/>
        <end position="1377"/>
    </location>
</feature>
<dbReference type="PROSITE" id="PS50109">
    <property type="entry name" value="HIS_KIN"/>
    <property type="match status" value="1"/>
</dbReference>
<evidence type="ECO:0000256" key="2">
    <source>
        <dbReference type="ARBA" id="ARBA00012438"/>
    </source>
</evidence>
<keyword evidence="15" id="KW-0175">Coiled coil</keyword>
<evidence type="ECO:0000313" key="19">
    <source>
        <dbReference type="Proteomes" id="UP000239406"/>
    </source>
</evidence>
<evidence type="ECO:0000256" key="14">
    <source>
        <dbReference type="ARBA" id="ARBA00070152"/>
    </source>
</evidence>
<gene>
    <name evidence="18" type="ORF">C1702_08005</name>
</gene>
<reference evidence="18 19" key="1">
    <citation type="submission" date="2018-02" db="EMBL/GenBank/DDBJ databases">
        <title>Reclassifiation of [Polyangium] brachysporum DSM 7029 as Guopingzhaonella breviflexa gen. nov., sp. nov., a member of the family Comamonadaceae.</title>
        <authorList>
            <person name="Tang B."/>
        </authorList>
    </citation>
    <scope>NUCLEOTIDE SEQUENCE [LARGE SCALE GENOMIC DNA]</scope>
    <source>
        <strain evidence="18 19">DSM 15344</strain>
    </source>
</reference>
<dbReference type="PANTHER" id="PTHR45339:SF5">
    <property type="entry name" value="HISTIDINE KINASE"/>
    <property type="match status" value="1"/>
</dbReference>
<evidence type="ECO:0000256" key="9">
    <source>
        <dbReference type="ARBA" id="ARBA00023012"/>
    </source>
</evidence>
<keyword evidence="7" id="KW-0418">Kinase</keyword>
<dbReference type="CDD" id="cd00082">
    <property type="entry name" value="HisKA"/>
    <property type="match status" value="1"/>
</dbReference>
<evidence type="ECO:0000256" key="12">
    <source>
        <dbReference type="ARBA" id="ARBA00064003"/>
    </source>
</evidence>
<dbReference type="Pfam" id="PF01627">
    <property type="entry name" value="Hpt"/>
    <property type="match status" value="1"/>
</dbReference>
<feature type="transmembrane region" description="Helical" evidence="17">
    <location>
        <begin position="141"/>
        <end position="165"/>
    </location>
</feature>
<dbReference type="Pfam" id="PF08447">
    <property type="entry name" value="PAS_3"/>
    <property type="match status" value="4"/>
</dbReference>
<dbReference type="SMART" id="SM00448">
    <property type="entry name" value="REC"/>
    <property type="match status" value="2"/>
</dbReference>
<dbReference type="InterPro" id="IPR035965">
    <property type="entry name" value="PAS-like_dom_sf"/>
</dbReference>
<dbReference type="PANTHER" id="PTHR45339">
    <property type="entry name" value="HYBRID SIGNAL TRANSDUCTION HISTIDINE KINASE J"/>
    <property type="match status" value="1"/>
</dbReference>
<evidence type="ECO:0000256" key="15">
    <source>
        <dbReference type="SAM" id="Coils"/>
    </source>
</evidence>
<dbReference type="RefSeq" id="WP_104357167.1">
    <property type="nucleotide sequence ID" value="NZ_CALFFA010000006.1"/>
</dbReference>
<comment type="caution">
    <text evidence="18">The sequence shown here is derived from an EMBL/GenBank/DDBJ whole genome shotgun (WGS) entry which is preliminary data.</text>
</comment>
<keyword evidence="17" id="KW-0472">Membrane</keyword>
<evidence type="ECO:0000256" key="16">
    <source>
        <dbReference type="SAM" id="MobiDB-lite"/>
    </source>
</evidence>
<dbReference type="SMART" id="SM00086">
    <property type="entry name" value="PAC"/>
    <property type="match status" value="5"/>
</dbReference>
<sequence>MRTSLPTPLPSREAAPSRAWGWLWNATPLLPAGDLAPFWTGGCAVLAALALCGAPAAWGLTPAPVLPAAVAALAAAALYALHRLARRHEPGWLPPAAACLWLVACAVWSTATTSPALLRWMLALPVLVALPLLLGARAGWLTAIVAVAAGWACAPPGTGAAALLLPPVATCLLGLALRAPLQRPRSPGTPDDAHDTELSLLTSRLELAAGIGDLGVWEYDVAQQRFLVDERFCMLYGEPGPGRWLPASWLKERVHPEDLPKLEARFDDALLQGHIYDMRFRVMHPDGSIHWLRSVGKVERDGHGQAVRVVGQDQDVTEEELNRQRLQQAMQRHDLAVRAMRGMVWEYDPVTGRVTRDLRAASLLGLAPHEGIRTLDEMLHQVPPGSREACRRFIERIRRGPDALIEEVLPFYHRDGSLRHLRLHVLVERDADGRVLRATGINIDVTGEVETRERMRALTETLRLATEAGRLSVWAFDFRTRRFDIDAIGREQLGMGDAPAAQWDEVLAFVHPEDRPELEKALAAVENGAQHVEVRYRAGTEERLRWLRSAGRVELDEHGRLHRLLGVSWDITADVMAETALRRVNERLMIALSAVHASVWEYDARTGRLQWDEHGAELFGVDPNGGLRAWEQVLTPDCARQAVETLRTHLRDPACLTFELEYTIRHSQRGLRYIRCVGRNERDDQGRLVRTVGLDLDVTPQRQTARHAEELASRLQLAISVSRLGIWMLDLHTGRSEWNEELYRIFGLDPQQVPPSVHAWEERIHPDDRERVLNAAMRTWTGQHSDVNEYRVVRPDGEVRHVRTILSHVRDPQAGVQRVVGATFDVTAEKRATEAIERARLAAEEANRLKSEFLANMSHEIRTPMNAVIGMTELALGGALPPREHQYIAKANAAARSLLGVLNDILDFSKIEAGRLEVERTEFVLHEVLERVTDVVALQAGEKGLELVVDVDPALPARLVGDPTRVAQVLTNLVANAVKFTEAGRVIVRVAPSAVQPLAQDLRLRFEVADTGIGLSDTEQARLFEAFTQADASTTRRFGGTGLGLVICRRLLQLMGGEIGVRSQPGQGSLFWFELPLGRGATAEPLVPALPPGRQRRVLVVDDDAATRAALARQLRAAGHTVAEAADVDEARRHWALARAQAPQQATAVLIDAGLPEGTGLALATELAGTTPRPHIVLTCRPHEYDALRAHAPPVAAHACLAKPLLPAQLTSLFDGSAEAQHTAPAPLQAPPSLRGMKVLLAEDNPLNRELAIELLQRAGVQVSTASTGAEALAAVQSQEFDVVLMDVQMPDMDGFEATRRVRALGGPRAFVPIIAMTAHAMAGDRERSLAAGMDDHLAKPIDSAVLLRTLLRWGRGRHAGPTHPPAPPRLPPPPAAGPLRVLDVDLGLRACGGNAAIYKRALRRFAEVYERSPVRAGDPPDTQQREAHSLKGAAATLGMSALSELARELELAARAGQPLVQEQLERLERALRDARRAALAQLT</sequence>
<dbReference type="EMBL" id="PSNY01000007">
    <property type="protein sequence ID" value="PPE70192.1"/>
    <property type="molecule type" value="Genomic_DNA"/>
</dbReference>
<keyword evidence="8" id="KW-0067">ATP-binding</keyword>
<dbReference type="InterPro" id="IPR008207">
    <property type="entry name" value="Sig_transdc_His_kin_Hpt_dom"/>
</dbReference>
<keyword evidence="3" id="KW-0597">Phosphoprotein</keyword>
<comment type="catalytic activity">
    <reaction evidence="1">
        <text>ATP + protein L-histidine = ADP + protein N-phospho-L-histidine.</text>
        <dbReference type="EC" id="2.7.13.3"/>
    </reaction>
</comment>
<accession>A0A2S5T5G3</accession>
<keyword evidence="4" id="KW-0808">Transferase</keyword>
<protein>
    <recommendedName>
        <fullName evidence="13">Sensory/regulatory protein RpfC</fullName>
        <ecNumber evidence="2">2.7.13.3</ecNumber>
    </recommendedName>
    <alternativeName>
        <fullName evidence="14">Virulence sensor protein BvgS</fullName>
    </alternativeName>
</protein>
<feature type="region of interest" description="Disordered" evidence="16">
    <location>
        <begin position="1357"/>
        <end position="1377"/>
    </location>
</feature>
<evidence type="ECO:0000313" key="18">
    <source>
        <dbReference type="EMBL" id="PPE70192.1"/>
    </source>
</evidence>
<dbReference type="PRINTS" id="PR00344">
    <property type="entry name" value="BCTRLSENSOR"/>
</dbReference>
<dbReference type="Gene3D" id="3.30.565.10">
    <property type="entry name" value="Histidine kinase-like ATPase, C-terminal domain"/>
    <property type="match status" value="1"/>
</dbReference>
<dbReference type="SUPFAM" id="SSF55785">
    <property type="entry name" value="PYP-like sensor domain (PAS domain)"/>
    <property type="match status" value="5"/>
</dbReference>
<dbReference type="Pfam" id="PF00072">
    <property type="entry name" value="Response_reg"/>
    <property type="match status" value="2"/>
</dbReference>
<dbReference type="SMART" id="SM00388">
    <property type="entry name" value="HisKA"/>
    <property type="match status" value="1"/>
</dbReference>
<dbReference type="InterPro" id="IPR000014">
    <property type="entry name" value="PAS"/>
</dbReference>
<dbReference type="InterPro" id="IPR003661">
    <property type="entry name" value="HisK_dim/P_dom"/>
</dbReference>
<feature type="coiled-coil region" evidence="15">
    <location>
        <begin position="829"/>
        <end position="856"/>
    </location>
</feature>
<dbReference type="SUPFAM" id="SSF55874">
    <property type="entry name" value="ATPase domain of HSP90 chaperone/DNA topoisomerase II/histidine kinase"/>
    <property type="match status" value="1"/>
</dbReference>
<organism evidence="18 19">
    <name type="scientific">Caldimonas thermodepolymerans</name>
    <dbReference type="NCBI Taxonomy" id="215580"/>
    <lineage>
        <taxon>Bacteria</taxon>
        <taxon>Pseudomonadati</taxon>
        <taxon>Pseudomonadota</taxon>
        <taxon>Betaproteobacteria</taxon>
        <taxon>Burkholderiales</taxon>
        <taxon>Sphaerotilaceae</taxon>
        <taxon>Caldimonas</taxon>
    </lineage>
</organism>
<evidence type="ECO:0000256" key="17">
    <source>
        <dbReference type="SAM" id="Phobius"/>
    </source>
</evidence>
<keyword evidence="9" id="KW-0902">Two-component regulatory system</keyword>
<evidence type="ECO:0000256" key="8">
    <source>
        <dbReference type="ARBA" id="ARBA00022840"/>
    </source>
</evidence>
<dbReference type="InterPro" id="IPR000700">
    <property type="entry name" value="PAS-assoc_C"/>
</dbReference>
<dbReference type="FunFam" id="3.30.565.10:FF:000010">
    <property type="entry name" value="Sensor histidine kinase RcsC"/>
    <property type="match status" value="1"/>
</dbReference>
<dbReference type="SUPFAM" id="SSF47226">
    <property type="entry name" value="Histidine-containing phosphotransfer domain, HPT domain"/>
    <property type="match status" value="1"/>
</dbReference>